<comment type="similarity">
    <text evidence="2 6">Belongs to the 4-toluene sulfonate uptake permease (TSUP) (TC 2.A.102) family.</text>
</comment>
<feature type="transmembrane region" description="Helical" evidence="6">
    <location>
        <begin position="242"/>
        <end position="260"/>
    </location>
</feature>
<dbReference type="PANTHER" id="PTHR43701">
    <property type="entry name" value="MEMBRANE TRANSPORTER PROTEIN MJ0441-RELATED"/>
    <property type="match status" value="1"/>
</dbReference>
<proteinExistence type="inferred from homology"/>
<reference evidence="7" key="1">
    <citation type="submission" date="2014-11" db="EMBL/GenBank/DDBJ databases">
        <authorList>
            <person name="Malar M.C."/>
            <person name="Sen D."/>
            <person name="Tripathy S."/>
        </authorList>
    </citation>
    <scope>NUCLEOTIDE SEQUENCE</scope>
    <source>
        <strain evidence="7">BDU141951</strain>
    </source>
</reference>
<evidence type="ECO:0000256" key="6">
    <source>
        <dbReference type="RuleBase" id="RU363041"/>
    </source>
</evidence>
<comment type="caution">
    <text evidence="7">The sequence shown here is derived from an EMBL/GenBank/DDBJ whole genome shotgun (WGS) entry which is preliminary data.</text>
</comment>
<dbReference type="InterPro" id="IPR051598">
    <property type="entry name" value="TSUP/Inactive_protease-like"/>
</dbReference>
<evidence type="ECO:0000256" key="1">
    <source>
        <dbReference type="ARBA" id="ARBA00004141"/>
    </source>
</evidence>
<evidence type="ECO:0000313" key="7">
    <source>
        <dbReference type="EMBL" id="NEV67182.1"/>
    </source>
</evidence>
<feature type="transmembrane region" description="Helical" evidence="6">
    <location>
        <begin position="99"/>
        <end position="117"/>
    </location>
</feature>
<sequence length="262" mass="27659">MTLVLGYLLAIAIGLSLGLIGGGGSVLAVPIMVYVLGVPAKSAIAMSMFVVGCVSLLGVIPHWQRGNVNFKTFMIFTPAAMMGTFLGAKIAGLPWVSDTFQLVAFGIVMVVTSLFMIRKSGAKPRPSSVGAMARHEPHQHHGLLPTWLLIPLEGIVVGIVTGFVGVGGGFLIIPALVLLGGIPMKEAVGTSLLIIAFKSAIGFVEYLNYVTLDWQLMLTFTLAASIGMGAGVYLSRSIDGRHLQKGFGYFVLAVAVFVLLKR</sequence>
<feature type="transmembrane region" description="Helical" evidence="6">
    <location>
        <begin position="72"/>
        <end position="93"/>
    </location>
</feature>
<feature type="transmembrane region" description="Helical" evidence="6">
    <location>
        <begin position="188"/>
        <end position="209"/>
    </location>
</feature>
<keyword evidence="6" id="KW-1003">Cell membrane</keyword>
<dbReference type="EMBL" id="JTHE02000003">
    <property type="protein sequence ID" value="NEV67182.1"/>
    <property type="molecule type" value="Genomic_DNA"/>
</dbReference>
<feature type="transmembrane region" description="Helical" evidence="6">
    <location>
        <begin position="216"/>
        <end position="236"/>
    </location>
</feature>
<organism evidence="7">
    <name type="scientific">Lyngbya confervoides BDU141951</name>
    <dbReference type="NCBI Taxonomy" id="1574623"/>
    <lineage>
        <taxon>Bacteria</taxon>
        <taxon>Bacillati</taxon>
        <taxon>Cyanobacteriota</taxon>
        <taxon>Cyanophyceae</taxon>
        <taxon>Oscillatoriophycideae</taxon>
        <taxon>Oscillatoriales</taxon>
        <taxon>Microcoleaceae</taxon>
        <taxon>Lyngbya</taxon>
    </lineage>
</organism>
<gene>
    <name evidence="7" type="ORF">QQ91_008630</name>
</gene>
<keyword evidence="4 6" id="KW-1133">Transmembrane helix</keyword>
<feature type="transmembrane region" description="Helical" evidence="6">
    <location>
        <begin position="7"/>
        <end position="36"/>
    </location>
</feature>
<feature type="transmembrane region" description="Helical" evidence="6">
    <location>
        <begin position="155"/>
        <end position="182"/>
    </location>
</feature>
<evidence type="ECO:0000256" key="5">
    <source>
        <dbReference type="ARBA" id="ARBA00023136"/>
    </source>
</evidence>
<evidence type="ECO:0000256" key="4">
    <source>
        <dbReference type="ARBA" id="ARBA00022989"/>
    </source>
</evidence>
<keyword evidence="3 6" id="KW-0812">Transmembrane</keyword>
<dbReference type="Pfam" id="PF01925">
    <property type="entry name" value="TauE"/>
    <property type="match status" value="1"/>
</dbReference>
<reference evidence="7" key="2">
    <citation type="journal article" date="2015" name="Genome Announc.">
        <title>Draft Genome Sequence of Filamentous Marine Cyanobacterium Lyngbya confervoides Strain BDU141951.</title>
        <authorList>
            <person name="Chandrababunaidu M.M."/>
            <person name="Sen D."/>
            <person name="Tripathy S."/>
        </authorList>
    </citation>
    <scope>NUCLEOTIDE SEQUENCE</scope>
    <source>
        <strain evidence="7">BDU141951</strain>
    </source>
</reference>
<name>A0A0C1YF35_9CYAN</name>
<accession>A0A0C1YF35</accession>
<dbReference type="InterPro" id="IPR002781">
    <property type="entry name" value="TM_pro_TauE-like"/>
</dbReference>
<evidence type="ECO:0000256" key="3">
    <source>
        <dbReference type="ARBA" id="ARBA00022692"/>
    </source>
</evidence>
<feature type="transmembrane region" description="Helical" evidence="6">
    <location>
        <begin position="42"/>
        <end position="60"/>
    </location>
</feature>
<evidence type="ECO:0000256" key="2">
    <source>
        <dbReference type="ARBA" id="ARBA00009142"/>
    </source>
</evidence>
<dbReference type="AlphaFoldDB" id="A0A0C1YF35"/>
<protein>
    <recommendedName>
        <fullName evidence="6">Probable membrane transporter protein</fullName>
    </recommendedName>
</protein>
<reference evidence="7" key="3">
    <citation type="submission" date="2020-02" db="EMBL/GenBank/DDBJ databases">
        <authorList>
            <person name="Sarangi A.N."/>
            <person name="Ghosh S."/>
            <person name="Mukherjee M."/>
            <person name="Tripathy S."/>
        </authorList>
    </citation>
    <scope>NUCLEOTIDE SEQUENCE</scope>
    <source>
        <strain evidence="7">BDU141951</strain>
    </source>
</reference>
<keyword evidence="5 6" id="KW-0472">Membrane</keyword>
<comment type="subcellular location">
    <subcellularLocation>
        <location evidence="6">Cell membrane</location>
        <topology evidence="6">Multi-pass membrane protein</topology>
    </subcellularLocation>
    <subcellularLocation>
        <location evidence="1">Membrane</location>
        <topology evidence="1">Multi-pass membrane protein</topology>
    </subcellularLocation>
</comment>
<dbReference type="PANTHER" id="PTHR43701:SF2">
    <property type="entry name" value="MEMBRANE TRANSPORTER PROTEIN YJNA-RELATED"/>
    <property type="match status" value="1"/>
</dbReference>
<dbReference type="GO" id="GO:0005886">
    <property type="term" value="C:plasma membrane"/>
    <property type="evidence" value="ECO:0007669"/>
    <property type="project" value="UniProtKB-SubCell"/>
</dbReference>